<evidence type="ECO:0000313" key="1">
    <source>
        <dbReference type="EMBL" id="HEU02133.1"/>
    </source>
</evidence>
<gene>
    <name evidence="1" type="ORF">ENH89_17750</name>
</gene>
<comment type="caution">
    <text evidence="1">The sequence shown here is derived from an EMBL/GenBank/DDBJ whole genome shotgun (WGS) entry which is preliminary data.</text>
</comment>
<name>A0A9C9TIR6_9HYPH</name>
<protein>
    <submittedName>
        <fullName evidence="1">Uncharacterized protein</fullName>
    </submittedName>
</protein>
<organism evidence="1 2">
    <name type="scientific">Aurantimonas coralicida</name>
    <dbReference type="NCBI Taxonomy" id="182270"/>
    <lineage>
        <taxon>Bacteria</taxon>
        <taxon>Pseudomonadati</taxon>
        <taxon>Pseudomonadota</taxon>
        <taxon>Alphaproteobacteria</taxon>
        <taxon>Hyphomicrobiales</taxon>
        <taxon>Aurantimonadaceae</taxon>
        <taxon>Aurantimonas</taxon>
    </lineage>
</organism>
<dbReference type="AlphaFoldDB" id="A0A9C9TIR6"/>
<proteinExistence type="predicted"/>
<dbReference type="Proteomes" id="UP000885680">
    <property type="component" value="Unassembled WGS sequence"/>
</dbReference>
<sequence>MSDKAVAIDYHAGDGRPLDFLIYDEDPLDPGMPDLTKPVDLSGATAIRFAVADAVTDTPHFTKALTDVITVLTGPEAVDNRVRVPMLKADTKDLTPGRKYYELEVTEAGDDWTGPHGLFDLHASLLR</sequence>
<reference evidence="1" key="1">
    <citation type="journal article" date="2020" name="mSystems">
        <title>Genome- and Community-Level Interaction Insights into Carbon Utilization and Element Cycling Functions of Hydrothermarchaeota in Hydrothermal Sediment.</title>
        <authorList>
            <person name="Zhou Z."/>
            <person name="Liu Y."/>
            <person name="Xu W."/>
            <person name="Pan J."/>
            <person name="Luo Z.H."/>
            <person name="Li M."/>
        </authorList>
    </citation>
    <scope>NUCLEOTIDE SEQUENCE</scope>
    <source>
        <strain evidence="1">HyVt-347</strain>
    </source>
</reference>
<accession>A0A9C9TIR6</accession>
<evidence type="ECO:0000313" key="2">
    <source>
        <dbReference type="Proteomes" id="UP000885680"/>
    </source>
</evidence>
<dbReference type="EMBL" id="DRGN01000260">
    <property type="protein sequence ID" value="HEU02133.1"/>
    <property type="molecule type" value="Genomic_DNA"/>
</dbReference>